<proteinExistence type="predicted"/>
<dbReference type="Proteomes" id="UP001016761">
    <property type="component" value="Unassembled WGS sequence"/>
</dbReference>
<accession>A0A8J8KEN5</accession>
<dbReference type="AlphaFoldDB" id="A0A8J8KEN5"/>
<feature type="transmembrane region" description="Helical" evidence="1">
    <location>
        <begin position="56"/>
        <end position="76"/>
    </location>
</feature>
<dbReference type="EMBL" id="JABUQZ010000001">
    <property type="protein sequence ID" value="NUC72839.1"/>
    <property type="molecule type" value="Genomic_DNA"/>
</dbReference>
<comment type="caution">
    <text evidence="3">The sequence shown here is derived from an EMBL/GenBank/DDBJ whole genome shotgun (WGS) entry which is preliminary data.</text>
</comment>
<sequence length="79" mass="8839">MATDTASGSNHESNRDRRTVRGLVSTALRLLVDLLVATAWVVFLALFFLEVAWPRWAFYALLIAGIGVYVTVTAAWRRD</sequence>
<evidence type="ECO:0000313" key="6">
    <source>
        <dbReference type="Proteomes" id="UP001016761"/>
    </source>
</evidence>
<organism evidence="3 5">
    <name type="scientific">Haloterrigena gelatinilytica</name>
    <dbReference type="NCBI Taxonomy" id="2741724"/>
    <lineage>
        <taxon>Archaea</taxon>
        <taxon>Methanobacteriati</taxon>
        <taxon>Methanobacteriota</taxon>
        <taxon>Stenosarchaea group</taxon>
        <taxon>Halobacteria</taxon>
        <taxon>Halobacteriales</taxon>
        <taxon>Natrialbaceae</taxon>
        <taxon>Haloterrigena</taxon>
    </lineage>
</organism>
<keyword evidence="1" id="KW-0812">Transmembrane</keyword>
<keyword evidence="1" id="KW-0472">Membrane</keyword>
<evidence type="ECO:0000313" key="3">
    <source>
        <dbReference type="EMBL" id="NUB91423.1"/>
    </source>
</evidence>
<dbReference type="RefSeq" id="WP_174680729.1">
    <property type="nucleotide sequence ID" value="NZ_JABUQZ010000001.1"/>
</dbReference>
<feature type="domain" description="DUF8119" evidence="2">
    <location>
        <begin position="15"/>
        <end position="78"/>
    </location>
</feature>
<name>A0A8J8KEN5_9EURY</name>
<gene>
    <name evidence="3" type="ORF">HT576_10380</name>
    <name evidence="4" type="ORF">HTZ84_11045</name>
</gene>
<protein>
    <recommendedName>
        <fullName evidence="2">DUF8119 domain-containing protein</fullName>
    </recommendedName>
</protein>
<dbReference type="InterPro" id="IPR058432">
    <property type="entry name" value="DUF8119"/>
</dbReference>
<evidence type="ECO:0000313" key="4">
    <source>
        <dbReference type="EMBL" id="NUC72839.1"/>
    </source>
</evidence>
<feature type="transmembrane region" description="Helical" evidence="1">
    <location>
        <begin position="27"/>
        <end position="50"/>
    </location>
</feature>
<dbReference type="EMBL" id="JABURA010000001">
    <property type="protein sequence ID" value="NUB91423.1"/>
    <property type="molecule type" value="Genomic_DNA"/>
</dbReference>
<dbReference type="Proteomes" id="UP000728647">
    <property type="component" value="Unassembled WGS sequence"/>
</dbReference>
<evidence type="ECO:0000313" key="5">
    <source>
        <dbReference type="Proteomes" id="UP000728647"/>
    </source>
</evidence>
<dbReference type="Pfam" id="PF26436">
    <property type="entry name" value="DUF8119"/>
    <property type="match status" value="1"/>
</dbReference>
<keyword evidence="1" id="KW-1133">Transmembrane helix</keyword>
<evidence type="ECO:0000256" key="1">
    <source>
        <dbReference type="SAM" id="Phobius"/>
    </source>
</evidence>
<dbReference type="OrthoDB" id="202765at2157"/>
<keyword evidence="6" id="KW-1185">Reference proteome</keyword>
<reference evidence="3 6" key="1">
    <citation type="submission" date="2020-06" db="EMBL/GenBank/DDBJ databases">
        <title>Haloterrigena sp. nov., an extremely halophilic archaeon isolated from a saline sediment.</title>
        <authorList>
            <person name="Liu B.-B."/>
        </authorList>
    </citation>
    <scope>NUCLEOTIDE SEQUENCE</scope>
    <source>
        <strain evidence="3">SYSU A121-1</strain>
        <strain evidence="4 6">SYSU A558-1</strain>
    </source>
</reference>
<evidence type="ECO:0000259" key="2">
    <source>
        <dbReference type="Pfam" id="PF26436"/>
    </source>
</evidence>